<dbReference type="EC" id="2.7.1.148" evidence="2 9"/>
<dbReference type="InterPro" id="IPR006204">
    <property type="entry name" value="GHMP_kinase_N_dom"/>
</dbReference>
<name>A0A926DY68_9FIRM</name>
<evidence type="ECO:0000256" key="5">
    <source>
        <dbReference type="ARBA" id="ARBA00022741"/>
    </source>
</evidence>
<evidence type="ECO:0000259" key="10">
    <source>
        <dbReference type="Pfam" id="PF00288"/>
    </source>
</evidence>
<dbReference type="PIRSF" id="PIRSF010376">
    <property type="entry name" value="IspE"/>
    <property type="match status" value="1"/>
</dbReference>
<feature type="binding site" evidence="9">
    <location>
        <begin position="96"/>
        <end position="106"/>
    </location>
    <ligand>
        <name>ATP</name>
        <dbReference type="ChEBI" id="CHEBI:30616"/>
    </ligand>
</feature>
<comment type="pathway">
    <text evidence="9">Isoprenoid biosynthesis; isopentenyl diphosphate biosynthesis via DXP pathway; isopentenyl diphosphate from 1-deoxy-D-xylulose 5-phosphate: step 3/6.</text>
</comment>
<organism evidence="12 13">
    <name type="scientific">Ligaoa zhengdingensis</name>
    <dbReference type="NCBI Taxonomy" id="2763658"/>
    <lineage>
        <taxon>Bacteria</taxon>
        <taxon>Bacillati</taxon>
        <taxon>Bacillota</taxon>
        <taxon>Clostridia</taxon>
        <taxon>Eubacteriales</taxon>
        <taxon>Oscillospiraceae</taxon>
        <taxon>Ligaoa</taxon>
    </lineage>
</organism>
<comment type="catalytic activity">
    <reaction evidence="9">
        <text>4-CDP-2-C-methyl-D-erythritol + ATP = 4-CDP-2-C-methyl-D-erythritol 2-phosphate + ADP + H(+)</text>
        <dbReference type="Rhea" id="RHEA:18437"/>
        <dbReference type="ChEBI" id="CHEBI:15378"/>
        <dbReference type="ChEBI" id="CHEBI:30616"/>
        <dbReference type="ChEBI" id="CHEBI:57823"/>
        <dbReference type="ChEBI" id="CHEBI:57919"/>
        <dbReference type="ChEBI" id="CHEBI:456216"/>
        <dbReference type="EC" id="2.7.1.148"/>
    </reaction>
</comment>
<dbReference type="InterPro" id="IPR004424">
    <property type="entry name" value="IspE"/>
</dbReference>
<feature type="domain" description="GHMP kinase C-terminal" evidence="11">
    <location>
        <begin position="232"/>
        <end position="272"/>
    </location>
</feature>
<dbReference type="GO" id="GO:0019288">
    <property type="term" value="P:isopentenyl diphosphate biosynthetic process, methylerythritol 4-phosphate pathway"/>
    <property type="evidence" value="ECO:0007669"/>
    <property type="project" value="UniProtKB-UniRule"/>
</dbReference>
<dbReference type="InterPro" id="IPR036554">
    <property type="entry name" value="GHMP_kinase_C_sf"/>
</dbReference>
<dbReference type="GO" id="GO:0005524">
    <property type="term" value="F:ATP binding"/>
    <property type="evidence" value="ECO:0007669"/>
    <property type="project" value="UniProtKB-UniRule"/>
</dbReference>
<dbReference type="SUPFAM" id="SSF55060">
    <property type="entry name" value="GHMP Kinase, C-terminal domain"/>
    <property type="match status" value="1"/>
</dbReference>
<dbReference type="InterPro" id="IPR014721">
    <property type="entry name" value="Ribsml_uS5_D2-typ_fold_subgr"/>
</dbReference>
<evidence type="ECO:0000256" key="6">
    <source>
        <dbReference type="ARBA" id="ARBA00022777"/>
    </source>
</evidence>
<keyword evidence="6 9" id="KW-0418">Kinase</keyword>
<feature type="domain" description="GHMP kinase N-terminal" evidence="10">
    <location>
        <begin position="67"/>
        <end position="146"/>
    </location>
</feature>
<dbReference type="HAMAP" id="MF_00061">
    <property type="entry name" value="IspE"/>
    <property type="match status" value="1"/>
</dbReference>
<gene>
    <name evidence="9 12" type="primary">ispE</name>
    <name evidence="12" type="ORF">H8711_04935</name>
</gene>
<proteinExistence type="inferred from homology"/>
<dbReference type="PANTHER" id="PTHR43527">
    <property type="entry name" value="4-DIPHOSPHOCYTIDYL-2-C-METHYL-D-ERYTHRITOL KINASE, CHLOROPLASTIC"/>
    <property type="match status" value="1"/>
</dbReference>
<dbReference type="AlphaFoldDB" id="A0A926DY68"/>
<dbReference type="InterPro" id="IPR020568">
    <property type="entry name" value="Ribosomal_Su5_D2-typ_SF"/>
</dbReference>
<evidence type="ECO:0000256" key="7">
    <source>
        <dbReference type="ARBA" id="ARBA00022840"/>
    </source>
</evidence>
<dbReference type="Pfam" id="PF00288">
    <property type="entry name" value="GHMP_kinases_N"/>
    <property type="match status" value="1"/>
</dbReference>
<dbReference type="NCBIfam" id="TIGR00154">
    <property type="entry name" value="ispE"/>
    <property type="match status" value="1"/>
</dbReference>
<feature type="active site" evidence="9">
    <location>
        <position position="11"/>
    </location>
</feature>
<evidence type="ECO:0000259" key="11">
    <source>
        <dbReference type="Pfam" id="PF08544"/>
    </source>
</evidence>
<dbReference type="Gene3D" id="3.30.230.10">
    <property type="match status" value="1"/>
</dbReference>
<reference evidence="12" key="1">
    <citation type="submission" date="2020-08" db="EMBL/GenBank/DDBJ databases">
        <title>Genome public.</title>
        <authorList>
            <person name="Liu C."/>
            <person name="Sun Q."/>
        </authorList>
    </citation>
    <scope>NUCLEOTIDE SEQUENCE</scope>
    <source>
        <strain evidence="12">NSJ-31</strain>
    </source>
</reference>
<dbReference type="GO" id="GO:0050515">
    <property type="term" value="F:4-(cytidine 5'-diphospho)-2-C-methyl-D-erythritol kinase activity"/>
    <property type="evidence" value="ECO:0007669"/>
    <property type="project" value="UniProtKB-UniRule"/>
</dbReference>
<keyword evidence="9" id="KW-0414">Isoprene biosynthesis</keyword>
<comment type="function">
    <text evidence="9">Catalyzes the phosphorylation of the position 2 hydroxy group of 4-diphosphocytidyl-2C-methyl-D-erythritol.</text>
</comment>
<dbReference type="SUPFAM" id="SSF54211">
    <property type="entry name" value="Ribosomal protein S5 domain 2-like"/>
    <property type="match status" value="1"/>
</dbReference>
<dbReference type="GO" id="GO:0016114">
    <property type="term" value="P:terpenoid biosynthetic process"/>
    <property type="evidence" value="ECO:0007669"/>
    <property type="project" value="UniProtKB-UniRule"/>
</dbReference>
<dbReference type="Pfam" id="PF08544">
    <property type="entry name" value="GHMP_kinases_C"/>
    <property type="match status" value="1"/>
</dbReference>
<dbReference type="PANTHER" id="PTHR43527:SF2">
    <property type="entry name" value="4-DIPHOSPHOCYTIDYL-2-C-METHYL-D-ERYTHRITOL KINASE, CHLOROPLASTIC"/>
    <property type="match status" value="1"/>
</dbReference>
<feature type="active site" evidence="9">
    <location>
        <position position="138"/>
    </location>
</feature>
<keyword evidence="7 9" id="KW-0067">ATP-binding</keyword>
<keyword evidence="13" id="KW-1185">Reference proteome</keyword>
<evidence type="ECO:0000256" key="8">
    <source>
        <dbReference type="ARBA" id="ARBA00032554"/>
    </source>
</evidence>
<keyword evidence="4 9" id="KW-0808">Transferase</keyword>
<dbReference type="EMBL" id="JACRST010000004">
    <property type="protein sequence ID" value="MBC8546281.1"/>
    <property type="molecule type" value="Genomic_DNA"/>
</dbReference>
<accession>A0A926DY68</accession>
<sequence>MPSITLSAAAKLNLTLGIEGRRADGYHEMKMVMQSVDLCDTVAVELTGAPGISIRCDDPAVPCDGRNLCHKAAQRFFEVADIRGAGAVISIRKVIPMQAGLAGGSADGAAVLAALNELTGSPLEKAQLLLLAASIGADLPFCLTGGTRLAGGIGEKLAALPPLPDCAVVIAKPEEGMPTATCFARYDAIAAPAQPDHGGMCAALAAGDLRGVAKRLCNVLEPAADLDCVELLKRRLRELGALGACMTGSGTAVFGLFERPDEARACADALAGECRVAFVARPCPTGWRVTAHGG</sequence>
<dbReference type="RefSeq" id="WP_249282430.1">
    <property type="nucleotide sequence ID" value="NZ_JACRST010000004.1"/>
</dbReference>
<evidence type="ECO:0000256" key="4">
    <source>
        <dbReference type="ARBA" id="ARBA00022679"/>
    </source>
</evidence>
<protein>
    <recommendedName>
        <fullName evidence="3 9">4-diphosphocytidyl-2-C-methyl-D-erythritol kinase</fullName>
        <shortName evidence="9">CMK</shortName>
        <ecNumber evidence="2 9">2.7.1.148</ecNumber>
    </recommendedName>
    <alternativeName>
        <fullName evidence="8 9">4-(cytidine-5'-diphospho)-2-C-methyl-D-erythritol kinase</fullName>
    </alternativeName>
</protein>
<evidence type="ECO:0000313" key="13">
    <source>
        <dbReference type="Proteomes" id="UP000653127"/>
    </source>
</evidence>
<keyword evidence="5 9" id="KW-0547">Nucleotide-binding</keyword>
<dbReference type="Proteomes" id="UP000653127">
    <property type="component" value="Unassembled WGS sequence"/>
</dbReference>
<dbReference type="Gene3D" id="3.30.70.890">
    <property type="entry name" value="GHMP kinase, C-terminal domain"/>
    <property type="match status" value="1"/>
</dbReference>
<evidence type="ECO:0000256" key="1">
    <source>
        <dbReference type="ARBA" id="ARBA00009684"/>
    </source>
</evidence>
<evidence type="ECO:0000313" key="12">
    <source>
        <dbReference type="EMBL" id="MBC8546281.1"/>
    </source>
</evidence>
<evidence type="ECO:0000256" key="2">
    <source>
        <dbReference type="ARBA" id="ARBA00012052"/>
    </source>
</evidence>
<evidence type="ECO:0000256" key="9">
    <source>
        <dbReference type="HAMAP-Rule" id="MF_00061"/>
    </source>
</evidence>
<dbReference type="InterPro" id="IPR013750">
    <property type="entry name" value="GHMP_kinase_C_dom"/>
</dbReference>
<evidence type="ECO:0000256" key="3">
    <source>
        <dbReference type="ARBA" id="ARBA00017473"/>
    </source>
</evidence>
<comment type="similarity">
    <text evidence="1 9">Belongs to the GHMP kinase family. IspE subfamily.</text>
</comment>
<comment type="caution">
    <text evidence="12">The sequence shown here is derived from an EMBL/GenBank/DDBJ whole genome shotgun (WGS) entry which is preliminary data.</text>
</comment>